<proteinExistence type="predicted"/>
<evidence type="ECO:0000313" key="3">
    <source>
        <dbReference type="Proteomes" id="UP000184290"/>
    </source>
</evidence>
<evidence type="ECO:0000313" key="2">
    <source>
        <dbReference type="EMBL" id="SHJ00781.1"/>
    </source>
</evidence>
<comment type="caution">
    <text evidence="2">The sequence shown here is derived from an EMBL/GenBank/DDBJ whole genome shotgun (WGS) entry which is preliminary data.</text>
</comment>
<sequence length="64" mass="7019">MSYLSADLTAPTADNSRQPIDMSNDDWATTMYAASRGIASPQNGSHAWLNRQPPKLRQQRASVA</sequence>
<evidence type="ECO:0000256" key="1">
    <source>
        <dbReference type="SAM" id="MobiDB-lite"/>
    </source>
</evidence>
<feature type="region of interest" description="Disordered" evidence="1">
    <location>
        <begin position="1"/>
        <end position="23"/>
    </location>
</feature>
<keyword evidence="3" id="KW-1185">Reference proteome</keyword>
<protein>
    <submittedName>
        <fullName evidence="2">Uncharacterized protein</fullName>
    </submittedName>
</protein>
<feature type="region of interest" description="Disordered" evidence="1">
    <location>
        <begin position="38"/>
        <end position="64"/>
    </location>
</feature>
<dbReference type="EMBL" id="FQZC01000002">
    <property type="protein sequence ID" value="SHJ00781.1"/>
    <property type="molecule type" value="Genomic_DNA"/>
</dbReference>
<accession>A0ABY1IDB7</accession>
<gene>
    <name evidence="2" type="ORF">SAMN02745911_1384</name>
</gene>
<organism evidence="2 3">
    <name type="scientific">Aureimonas altamirensis DSM 21988</name>
    <dbReference type="NCBI Taxonomy" id="1121026"/>
    <lineage>
        <taxon>Bacteria</taxon>
        <taxon>Pseudomonadati</taxon>
        <taxon>Pseudomonadota</taxon>
        <taxon>Alphaproteobacteria</taxon>
        <taxon>Hyphomicrobiales</taxon>
        <taxon>Aurantimonadaceae</taxon>
        <taxon>Aureimonas</taxon>
    </lineage>
</organism>
<dbReference type="RefSeq" id="WP_060605686.1">
    <property type="nucleotide sequence ID" value="NZ_FQZC01000002.1"/>
</dbReference>
<reference evidence="2 3" key="1">
    <citation type="submission" date="2016-11" db="EMBL/GenBank/DDBJ databases">
        <authorList>
            <person name="Varghese N."/>
            <person name="Submissions S."/>
        </authorList>
    </citation>
    <scope>NUCLEOTIDE SEQUENCE [LARGE SCALE GENOMIC DNA]</scope>
    <source>
        <strain evidence="2 3">DSM 21988</strain>
    </source>
</reference>
<dbReference type="Proteomes" id="UP000184290">
    <property type="component" value="Unassembled WGS sequence"/>
</dbReference>
<name>A0ABY1IDB7_9HYPH</name>